<dbReference type="Pfam" id="PF03583">
    <property type="entry name" value="LIP"/>
    <property type="match status" value="1"/>
</dbReference>
<dbReference type="GO" id="GO:0004806">
    <property type="term" value="F:triacylglycerol lipase activity"/>
    <property type="evidence" value="ECO:0007669"/>
    <property type="project" value="InterPro"/>
</dbReference>
<dbReference type="InterPro" id="IPR029058">
    <property type="entry name" value="AB_hydrolase_fold"/>
</dbReference>
<name>A0A846WMW7_9ACTN</name>
<evidence type="ECO:0000256" key="1">
    <source>
        <dbReference type="SAM" id="MobiDB-lite"/>
    </source>
</evidence>
<evidence type="ECO:0000313" key="2">
    <source>
        <dbReference type="EMBL" id="NKY02587.1"/>
    </source>
</evidence>
<feature type="region of interest" description="Disordered" evidence="1">
    <location>
        <begin position="1"/>
        <end position="34"/>
    </location>
</feature>
<dbReference type="Gene3D" id="3.40.50.1820">
    <property type="entry name" value="alpha/beta hydrolase"/>
    <property type="match status" value="1"/>
</dbReference>
<sequence>MLFSLGGGRARAATRPNPLFGSRRSSVPRTGETPPARVRRLALAAVAATVTTATVSSGWLGVGPAHADDVALPTALPDSFYSQPADIATHRDGDILAVRPRTTPPGFFDVRTYQLKFRSSDSQGKPIAAVTTLLVPIHKQVNGPLLSFQHIINAVGLECAPSQALWTTDPNLTIREAPGLNGALQRGWTVSIPDHLGPRSAYGAARLGGQIALDATRAVQRFAPAQVARSKVAMAGYSGGGMATAWAAALAPTYAPELNIVGAAYGGVPMDLIKMAEGLGYNNPHPAFGLAFAAAIGLSREYPQQIPMMKFLSPLGKQMYSEMRNACTNDILRLGAGHSAKQVSVGGEQIFEDPTARRVVQDNSLAFYPGVAKTPIFEWHSPTDVLIPVASIDQTMRRYCRAGTRVQQFSTPSPDHMSAAVIGLLPAFDYLGDRFAGLPAPSTC</sequence>
<reference evidence="2 3" key="1">
    <citation type="submission" date="2020-04" db="EMBL/GenBank/DDBJ databases">
        <title>MicrobeNet Type strains.</title>
        <authorList>
            <person name="Nicholson A.C."/>
        </authorList>
    </citation>
    <scope>NUCLEOTIDE SEQUENCE [LARGE SCALE GENOMIC DNA]</scope>
    <source>
        <strain evidence="2 3">ATCC BAA-14</strain>
    </source>
</reference>
<dbReference type="RefSeq" id="WP_020171572.1">
    <property type="nucleotide sequence ID" value="NZ_JAAXPC010000007.1"/>
</dbReference>
<protein>
    <submittedName>
        <fullName evidence="2">Lipase</fullName>
    </submittedName>
</protein>
<gene>
    <name evidence="2" type="ORF">HGA05_13490</name>
</gene>
<dbReference type="PANTHER" id="PTHR34853:SF1">
    <property type="entry name" value="LIPASE 5"/>
    <property type="match status" value="1"/>
</dbReference>
<proteinExistence type="predicted"/>
<evidence type="ECO:0000313" key="3">
    <source>
        <dbReference type="Proteomes" id="UP000563898"/>
    </source>
</evidence>
<dbReference type="PANTHER" id="PTHR34853">
    <property type="match status" value="1"/>
</dbReference>
<dbReference type="AlphaFoldDB" id="A0A846WMW7"/>
<dbReference type="EMBL" id="JAAXPC010000007">
    <property type="protein sequence ID" value="NKY02587.1"/>
    <property type="molecule type" value="Genomic_DNA"/>
</dbReference>
<dbReference type="PIRSF" id="PIRSF029171">
    <property type="entry name" value="Esterase_LipA"/>
    <property type="match status" value="1"/>
</dbReference>
<dbReference type="GO" id="GO:0016042">
    <property type="term" value="P:lipid catabolic process"/>
    <property type="evidence" value="ECO:0007669"/>
    <property type="project" value="InterPro"/>
</dbReference>
<comment type="caution">
    <text evidence="2">The sequence shown here is derived from an EMBL/GenBank/DDBJ whole genome shotgun (WGS) entry which is preliminary data.</text>
</comment>
<dbReference type="InterPro" id="IPR005152">
    <property type="entry name" value="Lipase_secreted"/>
</dbReference>
<dbReference type="Gene3D" id="1.10.260.130">
    <property type="match status" value="1"/>
</dbReference>
<accession>A0A846WMW7</accession>
<dbReference type="SUPFAM" id="SSF53474">
    <property type="entry name" value="alpha/beta-Hydrolases"/>
    <property type="match status" value="1"/>
</dbReference>
<organism evidence="2 3">
    <name type="scientific">Gordonia polyisoprenivorans</name>
    <dbReference type="NCBI Taxonomy" id="84595"/>
    <lineage>
        <taxon>Bacteria</taxon>
        <taxon>Bacillati</taxon>
        <taxon>Actinomycetota</taxon>
        <taxon>Actinomycetes</taxon>
        <taxon>Mycobacteriales</taxon>
        <taxon>Gordoniaceae</taxon>
        <taxon>Gordonia</taxon>
    </lineage>
</organism>
<dbReference type="Proteomes" id="UP000563898">
    <property type="component" value="Unassembled WGS sequence"/>
</dbReference>